<dbReference type="SUPFAM" id="SSF48403">
    <property type="entry name" value="Ankyrin repeat"/>
    <property type="match status" value="1"/>
</dbReference>
<protein>
    <recommendedName>
        <fullName evidence="3">Ankyrin repeat protein</fullName>
    </recommendedName>
</protein>
<feature type="coiled-coil region" evidence="1">
    <location>
        <begin position="219"/>
        <end position="357"/>
    </location>
</feature>
<sequence>MNSPLLNAYKTQNFQEFEQLLASGKISPDINLGLGQNKKQNLLVFLCNSLDATPTPHKLTFVELLLRYGADPNIACHPPSVGYTAPLVAVLSRLNHGEHLLAYFKLLLGYGADPNFPKNMVNTIAYTDTGNYCVTALQYALEAGADKNVPINSLGWKTIDGLNVRIAEPPKYNVRNVSVLIDMRKLLESFGAISANLFNTTRNNVRANIIAARNVYVQNQQQIENQKRAEEQRKMIEQQRIAAEQQRIAAEQQRIVAEQQRIVRERTERERLEKERIERERIERERIENERIERIERERIENERIKRERERLENEKIENERIENERIENERIENERIENERIERERQEEQLRSEKSNKIKADLALRYLSWAIDNITYLGKNNEFITQQKDSTDEDSKEFIAAIESFRTCTSSILLKSGNLMPPEILAQLSIPQEYSEFFQKK</sequence>
<dbReference type="Gene3D" id="1.25.40.20">
    <property type="entry name" value="Ankyrin repeat-containing domain"/>
    <property type="match status" value="1"/>
</dbReference>
<dbReference type="PANTHER" id="PTHR46563:SF4">
    <property type="entry name" value="ASPARTYL_ASPARAGINYL BETA-HYDROXYLASE ISOFORM X1"/>
    <property type="match status" value="1"/>
</dbReference>
<proteinExistence type="predicted"/>
<evidence type="ECO:0000256" key="1">
    <source>
        <dbReference type="SAM" id="Coils"/>
    </source>
</evidence>
<reference evidence="2" key="1">
    <citation type="journal article" date="2020" name="Nature">
        <title>Giant virus diversity and host interactions through global metagenomics.</title>
        <authorList>
            <person name="Schulz F."/>
            <person name="Roux S."/>
            <person name="Paez-Espino D."/>
            <person name="Jungbluth S."/>
            <person name="Walsh D.A."/>
            <person name="Denef V.J."/>
            <person name="McMahon K.D."/>
            <person name="Konstantinidis K.T."/>
            <person name="Eloe-Fadrosh E.A."/>
            <person name="Kyrpides N.C."/>
            <person name="Woyke T."/>
        </authorList>
    </citation>
    <scope>NUCLEOTIDE SEQUENCE</scope>
    <source>
        <strain evidence="2">GVMAG-M-3300020192-26</strain>
    </source>
</reference>
<dbReference type="EMBL" id="MN739354">
    <property type="protein sequence ID" value="QHT00273.1"/>
    <property type="molecule type" value="Genomic_DNA"/>
</dbReference>
<dbReference type="InterPro" id="IPR036770">
    <property type="entry name" value="Ankyrin_rpt-contain_sf"/>
</dbReference>
<dbReference type="AlphaFoldDB" id="A0A6C0C7G2"/>
<evidence type="ECO:0000313" key="2">
    <source>
        <dbReference type="EMBL" id="QHT00273.1"/>
    </source>
</evidence>
<organism evidence="2">
    <name type="scientific">viral metagenome</name>
    <dbReference type="NCBI Taxonomy" id="1070528"/>
    <lineage>
        <taxon>unclassified sequences</taxon>
        <taxon>metagenomes</taxon>
        <taxon>organismal metagenomes</taxon>
    </lineage>
</organism>
<dbReference type="PANTHER" id="PTHR46563">
    <property type="entry name" value="RING-TYPE DOMAIN-CONTAINING PROTEIN"/>
    <property type="match status" value="1"/>
</dbReference>
<accession>A0A6C0C7G2</accession>
<keyword evidence="1" id="KW-0175">Coiled coil</keyword>
<evidence type="ECO:0008006" key="3">
    <source>
        <dbReference type="Google" id="ProtNLM"/>
    </source>
</evidence>
<name>A0A6C0C7G2_9ZZZZ</name>